<reference evidence="26 27" key="1">
    <citation type="submission" date="2023-06" db="EMBL/GenBank/DDBJ databases">
        <title>Microbacterium sp. nov., isolated from a waste landfill.</title>
        <authorList>
            <person name="Wen W."/>
        </authorList>
    </citation>
    <scope>NUCLEOTIDE SEQUENCE [LARGE SCALE GENOMIC DNA]</scope>
    <source>
        <strain evidence="26 27">ASV49</strain>
    </source>
</reference>
<dbReference type="CDD" id="cd06225">
    <property type="entry name" value="HAMP"/>
    <property type="match status" value="1"/>
</dbReference>
<sequence>MAAAIGVLIVVGAVSVLLYFIYAASLQSQVDASLVDVAQQATSIERQIKQSISDKGPTPDIGKTITVGTVEIQLLPGPVWAGHPARFGALDSRDVAVANRASPAYFSDARDGGDRFRVYTAAMPDASVGALVRTGRAANADDAALLNAAVLLGALTVAAAAFTYLVGRLSAGRILRPISRLTEAAEHVTATHDLSARIGVTGTDEVGRLGASFDAMLAELQNSVTAQRQLVADASHELRTPLTSLTTNLDLLDEGAGLADLQAPGLVRAAREQAGELRTLIDDLLDLARYEEKQPHRTAARLDLITADTVRRVRHRMPHALINTRLEESLVTVDPDALDHAIANLIENAIAWSPSGEPVDVTVSGRQVSVTDHGPGIHPDDLPHIFERFYRASTARSRPGSGLGLAIVGTVVRANDGDIQVTTSSEGSTFTIALPVAPTP</sequence>
<dbReference type="SMART" id="SM00304">
    <property type="entry name" value="HAMP"/>
    <property type="match status" value="1"/>
</dbReference>
<organism evidence="26 27">
    <name type="scientific">Microbacterium candidum</name>
    <dbReference type="NCBI Taxonomy" id="3041922"/>
    <lineage>
        <taxon>Bacteria</taxon>
        <taxon>Bacillati</taxon>
        <taxon>Actinomycetota</taxon>
        <taxon>Actinomycetes</taxon>
        <taxon>Micrococcales</taxon>
        <taxon>Microbacteriaceae</taxon>
        <taxon>Microbacterium</taxon>
    </lineage>
</organism>
<evidence type="ECO:0000256" key="5">
    <source>
        <dbReference type="ARBA" id="ARBA00012438"/>
    </source>
</evidence>
<dbReference type="CDD" id="cd00082">
    <property type="entry name" value="HisKA"/>
    <property type="match status" value="1"/>
</dbReference>
<evidence type="ECO:0000256" key="9">
    <source>
        <dbReference type="ARBA" id="ARBA00022692"/>
    </source>
</evidence>
<dbReference type="Pfam" id="PF02518">
    <property type="entry name" value="HATPase_c"/>
    <property type="match status" value="1"/>
</dbReference>
<dbReference type="SMART" id="SM00387">
    <property type="entry name" value="HATPase_c"/>
    <property type="match status" value="1"/>
</dbReference>
<keyword evidence="17" id="KW-0902">Two-component regulatory system</keyword>
<evidence type="ECO:0000256" key="14">
    <source>
        <dbReference type="ARBA" id="ARBA00022842"/>
    </source>
</evidence>
<evidence type="ECO:0000256" key="2">
    <source>
        <dbReference type="ARBA" id="ARBA00001936"/>
    </source>
</evidence>
<dbReference type="SUPFAM" id="SSF158472">
    <property type="entry name" value="HAMP domain-like"/>
    <property type="match status" value="1"/>
</dbReference>
<dbReference type="EMBL" id="JASXSZ010000001">
    <property type="protein sequence ID" value="MDL9978310.1"/>
    <property type="molecule type" value="Genomic_DNA"/>
</dbReference>
<dbReference type="Gene3D" id="1.10.287.130">
    <property type="match status" value="1"/>
</dbReference>
<keyword evidence="9 23" id="KW-0812">Transmembrane</keyword>
<evidence type="ECO:0000256" key="19">
    <source>
        <dbReference type="ARBA" id="ARBA00023026"/>
    </source>
</evidence>
<keyword evidence="23" id="KW-0472">Membrane</keyword>
<dbReference type="InterPro" id="IPR036097">
    <property type="entry name" value="HisK_dim/P_sf"/>
</dbReference>
<feature type="domain" description="Histidine kinase" evidence="24">
    <location>
        <begin position="233"/>
        <end position="438"/>
    </location>
</feature>
<gene>
    <name evidence="26" type="ORF">QSV35_03115</name>
</gene>
<dbReference type="Pfam" id="PF00512">
    <property type="entry name" value="HisKA"/>
    <property type="match status" value="1"/>
</dbReference>
<dbReference type="PANTHER" id="PTHR44936:SF9">
    <property type="entry name" value="SENSOR PROTEIN CREC"/>
    <property type="match status" value="1"/>
</dbReference>
<evidence type="ECO:0000256" key="4">
    <source>
        <dbReference type="ARBA" id="ARBA00004651"/>
    </source>
</evidence>
<dbReference type="PROSITE" id="PS50885">
    <property type="entry name" value="HAMP"/>
    <property type="match status" value="1"/>
</dbReference>
<evidence type="ECO:0000256" key="7">
    <source>
        <dbReference type="ARBA" id="ARBA00022553"/>
    </source>
</evidence>
<dbReference type="InterPro" id="IPR003594">
    <property type="entry name" value="HATPase_dom"/>
</dbReference>
<evidence type="ECO:0000256" key="12">
    <source>
        <dbReference type="ARBA" id="ARBA00022801"/>
    </source>
</evidence>
<evidence type="ECO:0000256" key="15">
    <source>
        <dbReference type="ARBA" id="ARBA00022912"/>
    </source>
</evidence>
<keyword evidence="27" id="KW-1185">Reference proteome</keyword>
<keyword evidence="19" id="KW-0843">Virulence</keyword>
<evidence type="ECO:0000256" key="3">
    <source>
        <dbReference type="ARBA" id="ARBA00001946"/>
    </source>
</evidence>
<comment type="caution">
    <text evidence="26">The sequence shown here is derived from an EMBL/GenBank/DDBJ whole genome shotgun (WGS) entry which is preliminary data.</text>
</comment>
<comment type="cofactor">
    <cofactor evidence="2">
        <name>Mn(2+)</name>
        <dbReference type="ChEBI" id="CHEBI:29035"/>
    </cofactor>
</comment>
<name>A0ABT7MV33_9MICO</name>
<keyword evidence="12" id="KW-0378">Hydrolase</keyword>
<dbReference type="SUPFAM" id="SSF55874">
    <property type="entry name" value="ATPase domain of HSP90 chaperone/DNA topoisomerase II/histidine kinase"/>
    <property type="match status" value="1"/>
</dbReference>
<dbReference type="CDD" id="cd00075">
    <property type="entry name" value="HATPase"/>
    <property type="match status" value="1"/>
</dbReference>
<dbReference type="RefSeq" id="WP_286286607.1">
    <property type="nucleotide sequence ID" value="NZ_JASXSZ010000001.1"/>
</dbReference>
<keyword evidence="6" id="KW-1003">Cell membrane</keyword>
<evidence type="ECO:0000256" key="22">
    <source>
        <dbReference type="ARBA" id="ARBA00041776"/>
    </source>
</evidence>
<evidence type="ECO:0000313" key="26">
    <source>
        <dbReference type="EMBL" id="MDL9978310.1"/>
    </source>
</evidence>
<evidence type="ECO:0000256" key="20">
    <source>
        <dbReference type="ARBA" id="ARBA00023211"/>
    </source>
</evidence>
<evidence type="ECO:0000256" key="1">
    <source>
        <dbReference type="ARBA" id="ARBA00000085"/>
    </source>
</evidence>
<keyword evidence="13" id="KW-0067">ATP-binding</keyword>
<evidence type="ECO:0000256" key="17">
    <source>
        <dbReference type="ARBA" id="ARBA00023012"/>
    </source>
</evidence>
<comment type="cofactor">
    <cofactor evidence="3">
        <name>Mg(2+)</name>
        <dbReference type="ChEBI" id="CHEBI:18420"/>
    </cofactor>
</comment>
<keyword evidence="14" id="KW-0460">Magnesium</keyword>
<dbReference type="PRINTS" id="PR00344">
    <property type="entry name" value="BCTRLSENSOR"/>
</dbReference>
<dbReference type="SMART" id="SM00388">
    <property type="entry name" value="HisKA"/>
    <property type="match status" value="1"/>
</dbReference>
<dbReference type="PANTHER" id="PTHR44936">
    <property type="entry name" value="SENSOR PROTEIN CREC"/>
    <property type="match status" value="1"/>
</dbReference>
<keyword evidence="8" id="KW-0808">Transferase</keyword>
<feature type="domain" description="HAMP" evidence="25">
    <location>
        <begin position="172"/>
        <end position="225"/>
    </location>
</feature>
<evidence type="ECO:0000256" key="18">
    <source>
        <dbReference type="ARBA" id="ARBA00023016"/>
    </source>
</evidence>
<evidence type="ECO:0000259" key="24">
    <source>
        <dbReference type="PROSITE" id="PS50109"/>
    </source>
</evidence>
<evidence type="ECO:0000256" key="11">
    <source>
        <dbReference type="ARBA" id="ARBA00022777"/>
    </source>
</evidence>
<dbReference type="SUPFAM" id="SSF47384">
    <property type="entry name" value="Homodimeric domain of signal transducing histidine kinase"/>
    <property type="match status" value="1"/>
</dbReference>
<keyword evidence="16 23" id="KW-1133">Transmembrane helix</keyword>
<dbReference type="InterPro" id="IPR005467">
    <property type="entry name" value="His_kinase_dom"/>
</dbReference>
<keyword evidence="11 26" id="KW-0418">Kinase</keyword>
<evidence type="ECO:0000256" key="16">
    <source>
        <dbReference type="ARBA" id="ARBA00022989"/>
    </source>
</evidence>
<dbReference type="GO" id="GO:0016301">
    <property type="term" value="F:kinase activity"/>
    <property type="evidence" value="ECO:0007669"/>
    <property type="project" value="UniProtKB-KW"/>
</dbReference>
<keyword evidence="10" id="KW-0547">Nucleotide-binding</keyword>
<dbReference type="Proteomes" id="UP001235064">
    <property type="component" value="Unassembled WGS sequence"/>
</dbReference>
<evidence type="ECO:0000256" key="21">
    <source>
        <dbReference type="ARBA" id="ARBA00040454"/>
    </source>
</evidence>
<evidence type="ECO:0000256" key="8">
    <source>
        <dbReference type="ARBA" id="ARBA00022679"/>
    </source>
</evidence>
<feature type="transmembrane region" description="Helical" evidence="23">
    <location>
        <begin position="144"/>
        <end position="166"/>
    </location>
</feature>
<comment type="subcellular location">
    <subcellularLocation>
        <location evidence="4">Cell membrane</location>
        <topology evidence="4">Multi-pass membrane protein</topology>
    </subcellularLocation>
</comment>
<evidence type="ECO:0000256" key="13">
    <source>
        <dbReference type="ARBA" id="ARBA00022840"/>
    </source>
</evidence>
<dbReference type="InterPro" id="IPR050980">
    <property type="entry name" value="2C_sensor_his_kinase"/>
</dbReference>
<dbReference type="EC" id="2.7.13.3" evidence="5"/>
<evidence type="ECO:0000256" key="23">
    <source>
        <dbReference type="SAM" id="Phobius"/>
    </source>
</evidence>
<accession>A0ABT7MV33</accession>
<dbReference type="InterPro" id="IPR036890">
    <property type="entry name" value="HATPase_C_sf"/>
</dbReference>
<dbReference type="PROSITE" id="PS50109">
    <property type="entry name" value="HIS_KIN"/>
    <property type="match status" value="1"/>
</dbReference>
<protein>
    <recommendedName>
        <fullName evidence="21">Signal transduction histidine-protein kinase/phosphatase MprB</fullName>
        <ecNumber evidence="5">2.7.13.3</ecNumber>
    </recommendedName>
    <alternativeName>
        <fullName evidence="22">Mycobacterial persistence regulator B</fullName>
    </alternativeName>
</protein>
<keyword evidence="15" id="KW-0904">Protein phosphatase</keyword>
<proteinExistence type="predicted"/>
<dbReference type="InterPro" id="IPR004358">
    <property type="entry name" value="Sig_transdc_His_kin-like_C"/>
</dbReference>
<dbReference type="InterPro" id="IPR003660">
    <property type="entry name" value="HAMP_dom"/>
</dbReference>
<evidence type="ECO:0000313" key="27">
    <source>
        <dbReference type="Proteomes" id="UP001235064"/>
    </source>
</evidence>
<dbReference type="Gene3D" id="3.30.565.10">
    <property type="entry name" value="Histidine kinase-like ATPase, C-terminal domain"/>
    <property type="match status" value="1"/>
</dbReference>
<dbReference type="Pfam" id="PF00672">
    <property type="entry name" value="HAMP"/>
    <property type="match status" value="1"/>
</dbReference>
<dbReference type="InterPro" id="IPR003661">
    <property type="entry name" value="HisK_dim/P_dom"/>
</dbReference>
<evidence type="ECO:0000259" key="25">
    <source>
        <dbReference type="PROSITE" id="PS50885"/>
    </source>
</evidence>
<evidence type="ECO:0000256" key="10">
    <source>
        <dbReference type="ARBA" id="ARBA00022741"/>
    </source>
</evidence>
<dbReference type="Gene3D" id="6.10.340.10">
    <property type="match status" value="1"/>
</dbReference>
<comment type="catalytic activity">
    <reaction evidence="1">
        <text>ATP + protein L-histidine = ADP + protein N-phospho-L-histidine.</text>
        <dbReference type="EC" id="2.7.13.3"/>
    </reaction>
</comment>
<keyword evidence="7" id="KW-0597">Phosphoprotein</keyword>
<keyword evidence="18" id="KW-0346">Stress response</keyword>
<keyword evidence="20" id="KW-0464">Manganese</keyword>
<evidence type="ECO:0000256" key="6">
    <source>
        <dbReference type="ARBA" id="ARBA00022475"/>
    </source>
</evidence>